<evidence type="ECO:0000313" key="10">
    <source>
        <dbReference type="Proteomes" id="UP001460072"/>
    </source>
</evidence>
<name>A0ABU9N3I7_9FLAO</name>
<feature type="active site" evidence="6">
    <location>
        <position position="118"/>
    </location>
</feature>
<keyword evidence="1 6" id="KW-0489">Methyltransferase</keyword>
<evidence type="ECO:0000256" key="3">
    <source>
        <dbReference type="ARBA" id="ARBA00022691"/>
    </source>
</evidence>
<dbReference type="RefSeq" id="WP_342695501.1">
    <property type="nucleotide sequence ID" value="NZ_JBCGDO010000006.1"/>
</dbReference>
<evidence type="ECO:0000256" key="5">
    <source>
        <dbReference type="ARBA" id="ARBA00047422"/>
    </source>
</evidence>
<dbReference type="InterPro" id="IPR018117">
    <property type="entry name" value="C5_DNA_meth_AS"/>
</dbReference>
<dbReference type="SUPFAM" id="SSF53335">
    <property type="entry name" value="S-adenosyl-L-methionine-dependent methyltransferases"/>
    <property type="match status" value="1"/>
</dbReference>
<comment type="caution">
    <text evidence="9">The sequence shown here is derived from an EMBL/GenBank/DDBJ whole genome shotgun (WGS) entry which is preliminary data.</text>
</comment>
<dbReference type="GO" id="GO:0003886">
    <property type="term" value="F:DNA (cytosine-5-)-methyltransferase activity"/>
    <property type="evidence" value="ECO:0007669"/>
    <property type="project" value="UniProtKB-EC"/>
</dbReference>
<dbReference type="PRINTS" id="PR00105">
    <property type="entry name" value="C5METTRFRASE"/>
</dbReference>
<sequence>MKERKLTFIDLFAGCGGLSEGFLQSGYFEGLAHVEWELPMVETLRNRLISKWKHTDDEAKMRTVYFDIQKTEELINGNWTVETKKKFALKNHELIVNKGLKGLLNNEKVDIIIGGPPCQAYSIHGRATDKNSMRYDYRNFLFESFAKIVNEFKPKVFVFENVPGILTANPGGIPIKERIYDEFHKIGYKILTPSELNKGLFDCSEFQVPQNRKRVLIIGIKENSKFDLNDFYKKIFEKANKVNKKTVKDAIGHLPKIMPLPTPLKIEGKNVSHFSKKNNYDFHVARYHNVRDVKIFKRWVEEKMNYISHHEKVKFYEEMTSKKTLYSKYRSLEWEKQSYTIVAHLQKDGLMFIHPDSNQARSITVKEASLLMTFPDDFKFCGSNAICYKMIGNAVPVLFAKYISESIFEVINNKQKITNNK</sequence>
<proteinExistence type="inferred from homology"/>
<dbReference type="InterPro" id="IPR029063">
    <property type="entry name" value="SAM-dependent_MTases_sf"/>
</dbReference>
<keyword evidence="3 6" id="KW-0949">S-adenosyl-L-methionine</keyword>
<dbReference type="InterPro" id="IPR001525">
    <property type="entry name" value="C5_MeTfrase"/>
</dbReference>
<keyword evidence="10" id="KW-1185">Reference proteome</keyword>
<keyword evidence="2 6" id="KW-0808">Transferase</keyword>
<dbReference type="Gene3D" id="3.90.120.10">
    <property type="entry name" value="DNA Methylase, subunit A, domain 2"/>
    <property type="match status" value="1"/>
</dbReference>
<dbReference type="EMBL" id="JBCGDO010000006">
    <property type="protein sequence ID" value="MEM0542280.1"/>
    <property type="molecule type" value="Genomic_DNA"/>
</dbReference>
<evidence type="ECO:0000256" key="6">
    <source>
        <dbReference type="PROSITE-ProRule" id="PRU01016"/>
    </source>
</evidence>
<evidence type="ECO:0000256" key="1">
    <source>
        <dbReference type="ARBA" id="ARBA00022603"/>
    </source>
</evidence>
<dbReference type="EC" id="2.1.1.37" evidence="8"/>
<gene>
    <name evidence="9" type="ORF">WFZ85_06605</name>
</gene>
<dbReference type="PANTHER" id="PTHR10629">
    <property type="entry name" value="CYTOSINE-SPECIFIC METHYLTRANSFERASE"/>
    <property type="match status" value="1"/>
</dbReference>
<dbReference type="Proteomes" id="UP001460072">
    <property type="component" value="Unassembled WGS sequence"/>
</dbReference>
<comment type="catalytic activity">
    <reaction evidence="5 8">
        <text>a 2'-deoxycytidine in DNA + S-adenosyl-L-methionine = a 5-methyl-2'-deoxycytidine in DNA + S-adenosyl-L-homocysteine + H(+)</text>
        <dbReference type="Rhea" id="RHEA:13681"/>
        <dbReference type="Rhea" id="RHEA-COMP:11369"/>
        <dbReference type="Rhea" id="RHEA-COMP:11370"/>
        <dbReference type="ChEBI" id="CHEBI:15378"/>
        <dbReference type="ChEBI" id="CHEBI:57856"/>
        <dbReference type="ChEBI" id="CHEBI:59789"/>
        <dbReference type="ChEBI" id="CHEBI:85452"/>
        <dbReference type="ChEBI" id="CHEBI:85454"/>
        <dbReference type="EC" id="2.1.1.37"/>
    </reaction>
</comment>
<dbReference type="Pfam" id="PF00145">
    <property type="entry name" value="DNA_methylase"/>
    <property type="match status" value="2"/>
</dbReference>
<organism evidence="9 10">
    <name type="scientific">Flavobacterium aureirubrum</name>
    <dbReference type="NCBI Taxonomy" id="3133147"/>
    <lineage>
        <taxon>Bacteria</taxon>
        <taxon>Pseudomonadati</taxon>
        <taxon>Bacteroidota</taxon>
        <taxon>Flavobacteriia</taxon>
        <taxon>Flavobacteriales</taxon>
        <taxon>Flavobacteriaceae</taxon>
        <taxon>Flavobacterium</taxon>
    </lineage>
</organism>
<evidence type="ECO:0000256" key="4">
    <source>
        <dbReference type="ARBA" id="ARBA00022747"/>
    </source>
</evidence>
<comment type="similarity">
    <text evidence="6 7">Belongs to the class I-like SAM-binding methyltransferase superfamily. C5-methyltransferase family.</text>
</comment>
<keyword evidence="4" id="KW-0680">Restriction system</keyword>
<evidence type="ECO:0000256" key="7">
    <source>
        <dbReference type="RuleBase" id="RU000416"/>
    </source>
</evidence>
<accession>A0ABU9N3I7</accession>
<dbReference type="GO" id="GO:0032259">
    <property type="term" value="P:methylation"/>
    <property type="evidence" value="ECO:0007669"/>
    <property type="project" value="UniProtKB-KW"/>
</dbReference>
<dbReference type="NCBIfam" id="TIGR00675">
    <property type="entry name" value="dcm"/>
    <property type="match status" value="1"/>
</dbReference>
<dbReference type="PROSITE" id="PS00094">
    <property type="entry name" value="C5_MTASE_1"/>
    <property type="match status" value="1"/>
</dbReference>
<reference evidence="9 10" key="1">
    <citation type="submission" date="2024-03" db="EMBL/GenBank/DDBJ databases">
        <title>Two novel species of the genus Flavobacterium exhibiting potentially degradation of complex polysaccharides.</title>
        <authorList>
            <person name="Lian X."/>
        </authorList>
    </citation>
    <scope>NUCLEOTIDE SEQUENCE [LARGE SCALE GENOMIC DNA]</scope>
    <source>
        <strain evidence="10">j3</strain>
    </source>
</reference>
<protein>
    <recommendedName>
        <fullName evidence="8">Cytosine-specific methyltransferase</fullName>
        <ecNumber evidence="8">2.1.1.37</ecNumber>
    </recommendedName>
</protein>
<evidence type="ECO:0000256" key="2">
    <source>
        <dbReference type="ARBA" id="ARBA00022679"/>
    </source>
</evidence>
<dbReference type="PROSITE" id="PS51679">
    <property type="entry name" value="SAM_MT_C5"/>
    <property type="match status" value="1"/>
</dbReference>
<dbReference type="InterPro" id="IPR050390">
    <property type="entry name" value="C5-Methyltransferase"/>
</dbReference>
<dbReference type="PANTHER" id="PTHR10629:SF52">
    <property type="entry name" value="DNA (CYTOSINE-5)-METHYLTRANSFERASE 1"/>
    <property type="match status" value="1"/>
</dbReference>
<evidence type="ECO:0000256" key="8">
    <source>
        <dbReference type="RuleBase" id="RU000417"/>
    </source>
</evidence>
<evidence type="ECO:0000313" key="9">
    <source>
        <dbReference type="EMBL" id="MEM0542280.1"/>
    </source>
</evidence>
<dbReference type="Gene3D" id="3.40.50.150">
    <property type="entry name" value="Vaccinia Virus protein VP39"/>
    <property type="match status" value="1"/>
</dbReference>